<protein>
    <recommendedName>
        <fullName evidence="1">DUF4440 domain-containing protein</fullName>
    </recommendedName>
</protein>
<accession>A0A917LET5</accession>
<reference evidence="2" key="2">
    <citation type="submission" date="2020-09" db="EMBL/GenBank/DDBJ databases">
        <authorList>
            <person name="Sun Q."/>
            <person name="Sedlacek I."/>
        </authorList>
    </citation>
    <scope>NUCLEOTIDE SEQUENCE</scope>
    <source>
        <strain evidence="2">CCM 7905</strain>
    </source>
</reference>
<evidence type="ECO:0000259" key="1">
    <source>
        <dbReference type="Pfam" id="PF14534"/>
    </source>
</evidence>
<dbReference type="Pfam" id="PF14534">
    <property type="entry name" value="DUF4440"/>
    <property type="match status" value="1"/>
</dbReference>
<dbReference type="InterPro" id="IPR027843">
    <property type="entry name" value="DUF4440"/>
</dbReference>
<name>A0A917LET5_9NOCA</name>
<keyword evidence="3" id="KW-1185">Reference proteome</keyword>
<dbReference type="RefSeq" id="WP_188545906.1">
    <property type="nucleotide sequence ID" value="NZ_BMCU01000003.1"/>
</dbReference>
<feature type="domain" description="DUF4440" evidence="1">
    <location>
        <begin position="16"/>
        <end position="122"/>
    </location>
</feature>
<dbReference type="InterPro" id="IPR032710">
    <property type="entry name" value="NTF2-like_dom_sf"/>
</dbReference>
<dbReference type="SUPFAM" id="SSF54427">
    <property type="entry name" value="NTF2-like"/>
    <property type="match status" value="1"/>
</dbReference>
<organism evidence="2 3">
    <name type="scientific">Rhodococcoides trifolii</name>
    <dbReference type="NCBI Taxonomy" id="908250"/>
    <lineage>
        <taxon>Bacteria</taxon>
        <taxon>Bacillati</taxon>
        <taxon>Actinomycetota</taxon>
        <taxon>Actinomycetes</taxon>
        <taxon>Mycobacteriales</taxon>
        <taxon>Nocardiaceae</taxon>
        <taxon>Rhodococcoides</taxon>
    </lineage>
</organism>
<sequence>MTEPQVLDVDAIKAEILDLETKRYQAVVDGDLDAFRSFCHPNLVYTHSDGSRDTVASYVNKVETGFYVYHRIDHPTEDVLVAGDTAVVVGEMNASITANGKDKELVNNSIAVWVRENGTWLLLAYQPTPRPAS</sequence>
<dbReference type="Proteomes" id="UP000654257">
    <property type="component" value="Unassembled WGS sequence"/>
</dbReference>
<evidence type="ECO:0000313" key="2">
    <source>
        <dbReference type="EMBL" id="GGG16280.1"/>
    </source>
</evidence>
<evidence type="ECO:0000313" key="3">
    <source>
        <dbReference type="Proteomes" id="UP000654257"/>
    </source>
</evidence>
<dbReference type="AlphaFoldDB" id="A0A917LET5"/>
<dbReference type="EMBL" id="BMCU01000003">
    <property type="protein sequence ID" value="GGG16280.1"/>
    <property type="molecule type" value="Genomic_DNA"/>
</dbReference>
<gene>
    <name evidence="2" type="ORF">GCM10007304_33010</name>
</gene>
<comment type="caution">
    <text evidence="2">The sequence shown here is derived from an EMBL/GenBank/DDBJ whole genome shotgun (WGS) entry which is preliminary data.</text>
</comment>
<dbReference type="Gene3D" id="3.10.450.50">
    <property type="match status" value="1"/>
</dbReference>
<reference evidence="2" key="1">
    <citation type="journal article" date="2014" name="Int. J. Syst. Evol. Microbiol.">
        <title>Complete genome sequence of Corynebacterium casei LMG S-19264T (=DSM 44701T), isolated from a smear-ripened cheese.</title>
        <authorList>
            <consortium name="US DOE Joint Genome Institute (JGI-PGF)"/>
            <person name="Walter F."/>
            <person name="Albersmeier A."/>
            <person name="Kalinowski J."/>
            <person name="Ruckert C."/>
        </authorList>
    </citation>
    <scope>NUCLEOTIDE SEQUENCE</scope>
    <source>
        <strain evidence="2">CCM 7905</strain>
    </source>
</reference>
<proteinExistence type="predicted"/>